<dbReference type="EMBL" id="CAEZWB010000179">
    <property type="protein sequence ID" value="CAB4656493.1"/>
    <property type="molecule type" value="Genomic_DNA"/>
</dbReference>
<organism evidence="1">
    <name type="scientific">freshwater metagenome</name>
    <dbReference type="NCBI Taxonomy" id="449393"/>
    <lineage>
        <taxon>unclassified sequences</taxon>
        <taxon>metagenomes</taxon>
        <taxon>ecological metagenomes</taxon>
    </lineage>
</organism>
<proteinExistence type="predicted"/>
<name>A0A6J6L6V0_9ZZZZ</name>
<dbReference type="AlphaFoldDB" id="A0A6J6L6V0"/>
<evidence type="ECO:0000313" key="1">
    <source>
        <dbReference type="EMBL" id="CAB4656493.1"/>
    </source>
</evidence>
<sequence length="122" mass="14016">MRHVCERKGIFVPAQRPPNVQSLLHPNIWVGTKKEQPVYIAYKRVRDWSAKLIGEPSAVFICKEHHRKNGPVAQHVGLFAPWLAHVCKNECHKNPCNNGNSVDRNTKLLYRPQKNCTVNSNR</sequence>
<accession>A0A6J6L6V0</accession>
<gene>
    <name evidence="1" type="ORF">UFOPK2166_01123</name>
</gene>
<protein>
    <submittedName>
        <fullName evidence="1">Unannotated protein</fullName>
    </submittedName>
</protein>
<reference evidence="1" key="1">
    <citation type="submission" date="2020-05" db="EMBL/GenBank/DDBJ databases">
        <authorList>
            <person name="Chiriac C."/>
            <person name="Salcher M."/>
            <person name="Ghai R."/>
            <person name="Kavagutti S V."/>
        </authorList>
    </citation>
    <scope>NUCLEOTIDE SEQUENCE</scope>
</reference>